<protein>
    <submittedName>
        <fullName evidence="3">Uncharacterized protein</fullName>
    </submittedName>
</protein>
<reference evidence="4" key="1">
    <citation type="submission" date="2015-08" db="EMBL/GenBank/DDBJ databases">
        <authorList>
            <person name="Varghese N."/>
        </authorList>
    </citation>
    <scope>NUCLEOTIDE SEQUENCE [LARGE SCALE GENOMIC DNA]</scope>
    <source>
        <strain evidence="4">DSM 27808</strain>
    </source>
</reference>
<feature type="chain" id="PRO_5005504239" evidence="2">
    <location>
        <begin position="27"/>
        <end position="301"/>
    </location>
</feature>
<dbReference type="OrthoDB" id="7061952at2"/>
<keyword evidence="4" id="KW-1185">Reference proteome</keyword>
<proteinExistence type="predicted"/>
<feature type="signal peptide" evidence="2">
    <location>
        <begin position="1"/>
        <end position="26"/>
    </location>
</feature>
<evidence type="ECO:0000313" key="3">
    <source>
        <dbReference type="EMBL" id="CUA87892.1"/>
    </source>
</evidence>
<evidence type="ECO:0000256" key="1">
    <source>
        <dbReference type="SAM" id="Coils"/>
    </source>
</evidence>
<dbReference type="AlphaFoldDB" id="A0A0K6HAM8"/>
<dbReference type="RefSeq" id="WP_055439627.1">
    <property type="nucleotide sequence ID" value="NZ_CYHB01000007.1"/>
</dbReference>
<dbReference type="Proteomes" id="UP000182598">
    <property type="component" value="Unassembled WGS sequence"/>
</dbReference>
<keyword evidence="1" id="KW-0175">Coiled coil</keyword>
<dbReference type="PROSITE" id="PS51257">
    <property type="entry name" value="PROKAR_LIPOPROTEIN"/>
    <property type="match status" value="1"/>
</dbReference>
<evidence type="ECO:0000256" key="2">
    <source>
        <dbReference type="SAM" id="SignalP"/>
    </source>
</evidence>
<organism evidence="3 4">
    <name type="scientific">Pseudidiomarina woesei</name>
    <dbReference type="NCBI Taxonomy" id="1381080"/>
    <lineage>
        <taxon>Bacteria</taxon>
        <taxon>Pseudomonadati</taxon>
        <taxon>Pseudomonadota</taxon>
        <taxon>Gammaproteobacteria</taxon>
        <taxon>Alteromonadales</taxon>
        <taxon>Idiomarinaceae</taxon>
        <taxon>Pseudidiomarina</taxon>
    </lineage>
</organism>
<gene>
    <name evidence="3" type="ORF">Ga0061064_1980</name>
</gene>
<name>A0A0K6HAM8_9GAMM</name>
<dbReference type="EMBL" id="CYHB01000007">
    <property type="protein sequence ID" value="CUA87892.1"/>
    <property type="molecule type" value="Genomic_DNA"/>
</dbReference>
<evidence type="ECO:0000313" key="4">
    <source>
        <dbReference type="Proteomes" id="UP000182598"/>
    </source>
</evidence>
<accession>A0A0K6HAM8</accession>
<keyword evidence="2" id="KW-0732">Signal</keyword>
<sequence>MLRKQALSLSFLALTVAGCATVVAQAQQNNAATRDALKQELEVMNSIFATKLAQQHEGKPQRRKLFSAQRLSYDYLAGQGVVYRVNFGRQFEIDFDVDFDFDLDAPMPPGAPMPEVIIERHVIEGEIEEVEMAYHQVAEAGLEVGDLVRDMNDKRRKVRDLEFALNSAEGEGRKTIDEQLSAAKEQLNVARTQLEERKQALRAASSEIREKQAQRRAERAQKLQQQVATFEQTLAETLCTYGTTLKSLPNNEHISFVLQGAGKNEAEGRDKIYIFSKATLVACQKNNAASDLLSQAVTYSF</sequence>
<feature type="coiled-coil region" evidence="1">
    <location>
        <begin position="151"/>
        <end position="240"/>
    </location>
</feature>